<dbReference type="GO" id="GO:0008017">
    <property type="term" value="F:microtubule binding"/>
    <property type="evidence" value="ECO:0007669"/>
    <property type="project" value="InterPro"/>
</dbReference>
<organism evidence="4 5">
    <name type="scientific">Taxus chinensis</name>
    <name type="common">Chinese yew</name>
    <name type="synonym">Taxus wallichiana var. chinensis</name>
    <dbReference type="NCBI Taxonomy" id="29808"/>
    <lineage>
        <taxon>Eukaryota</taxon>
        <taxon>Viridiplantae</taxon>
        <taxon>Streptophyta</taxon>
        <taxon>Embryophyta</taxon>
        <taxon>Tracheophyta</taxon>
        <taxon>Spermatophyta</taxon>
        <taxon>Pinopsida</taxon>
        <taxon>Pinidae</taxon>
        <taxon>Conifers II</taxon>
        <taxon>Cupressales</taxon>
        <taxon>Taxaceae</taxon>
        <taxon>Taxus</taxon>
    </lineage>
</organism>
<dbReference type="GO" id="GO:0000914">
    <property type="term" value="P:phragmoplast assembly"/>
    <property type="evidence" value="ECO:0007669"/>
    <property type="project" value="InterPro"/>
</dbReference>
<dbReference type="InterPro" id="IPR016024">
    <property type="entry name" value="ARM-type_fold"/>
</dbReference>
<dbReference type="PROSITE" id="PS50011">
    <property type="entry name" value="PROTEIN_KINASE_DOM"/>
    <property type="match status" value="1"/>
</dbReference>
<dbReference type="InterPro" id="IPR011989">
    <property type="entry name" value="ARM-like"/>
</dbReference>
<feature type="non-terminal residue" evidence="4">
    <location>
        <position position="1012"/>
    </location>
</feature>
<dbReference type="GO" id="GO:0004672">
    <property type="term" value="F:protein kinase activity"/>
    <property type="evidence" value="ECO:0007669"/>
    <property type="project" value="InterPro"/>
</dbReference>
<proteinExistence type="predicted"/>
<evidence type="ECO:0000259" key="3">
    <source>
        <dbReference type="PROSITE" id="PS50011"/>
    </source>
</evidence>
<dbReference type="SUPFAM" id="SSF48371">
    <property type="entry name" value="ARM repeat"/>
    <property type="match status" value="1"/>
</dbReference>
<dbReference type="Proteomes" id="UP000824469">
    <property type="component" value="Unassembled WGS sequence"/>
</dbReference>
<feature type="repeat" description="HEAT" evidence="1">
    <location>
        <begin position="665"/>
        <end position="702"/>
    </location>
</feature>
<feature type="region of interest" description="Disordered" evidence="2">
    <location>
        <begin position="366"/>
        <end position="389"/>
    </location>
</feature>
<dbReference type="Gene3D" id="1.25.10.10">
    <property type="entry name" value="Leucine-rich Repeat Variant"/>
    <property type="match status" value="1"/>
</dbReference>
<reference evidence="4 5" key="1">
    <citation type="journal article" date="2021" name="Nat. Plants">
        <title>The Taxus genome provides insights into paclitaxel biosynthesis.</title>
        <authorList>
            <person name="Xiong X."/>
            <person name="Gou J."/>
            <person name="Liao Q."/>
            <person name="Li Y."/>
            <person name="Zhou Q."/>
            <person name="Bi G."/>
            <person name="Li C."/>
            <person name="Du R."/>
            <person name="Wang X."/>
            <person name="Sun T."/>
            <person name="Guo L."/>
            <person name="Liang H."/>
            <person name="Lu P."/>
            <person name="Wu Y."/>
            <person name="Zhang Z."/>
            <person name="Ro D.K."/>
            <person name="Shang Y."/>
            <person name="Huang S."/>
            <person name="Yan J."/>
        </authorList>
    </citation>
    <scope>NUCLEOTIDE SEQUENCE [LARGE SCALE GENOMIC DNA]</scope>
    <source>
        <strain evidence="4">Ta-2019</strain>
    </source>
</reference>
<dbReference type="InterPro" id="IPR044591">
    <property type="entry name" value="RUK"/>
</dbReference>
<dbReference type="SMART" id="SM00220">
    <property type="entry name" value="S_TKc"/>
    <property type="match status" value="1"/>
</dbReference>
<feature type="compositionally biased region" description="Basic and acidic residues" evidence="2">
    <location>
        <begin position="274"/>
        <end position="286"/>
    </location>
</feature>
<evidence type="ECO:0000313" key="4">
    <source>
        <dbReference type="EMBL" id="KAH9315049.1"/>
    </source>
</evidence>
<feature type="domain" description="Protein kinase" evidence="3">
    <location>
        <begin position="1"/>
        <end position="241"/>
    </location>
</feature>
<dbReference type="InterPro" id="IPR000719">
    <property type="entry name" value="Prot_kinase_dom"/>
</dbReference>
<dbReference type="Pfam" id="PF00069">
    <property type="entry name" value="Pkinase"/>
    <property type="match status" value="1"/>
</dbReference>
<dbReference type="PANTHER" id="PTHR46562">
    <property type="entry name" value="SERINE/THREONINE-KINASE ULK4-LIKE PROTEIN-RELATED"/>
    <property type="match status" value="1"/>
</dbReference>
<dbReference type="InterPro" id="IPR008271">
    <property type="entry name" value="Ser/Thr_kinase_AS"/>
</dbReference>
<dbReference type="GO" id="GO:0005524">
    <property type="term" value="F:ATP binding"/>
    <property type="evidence" value="ECO:0007669"/>
    <property type="project" value="InterPro"/>
</dbReference>
<accession>A0AA38L7R1</accession>
<protein>
    <recommendedName>
        <fullName evidence="3">Protein kinase domain-containing protein</fullName>
    </recommendedName>
</protein>
<name>A0AA38L7R1_TAXCH</name>
<feature type="compositionally biased region" description="Basic and acidic residues" evidence="2">
    <location>
        <begin position="366"/>
        <end position="375"/>
    </location>
</feature>
<dbReference type="EMBL" id="JAHRHJ020000005">
    <property type="protein sequence ID" value="KAH9315049.1"/>
    <property type="molecule type" value="Genomic_DNA"/>
</dbReference>
<gene>
    <name evidence="4" type="ORF">KI387_023676</name>
</gene>
<sequence>TVYKGRKKKTIEYYAIKSVDKSQKSKVLQEVRTLHSLDHANVLKFYAWYETSAHLWLVLEYCVGGDLLTLLRQDSQLPEESIHDFARDLVQALQFLHSKGVIYCDLKPSNILLDENGRLKLCDFGLARRLSDISKNSVSQLPQAKRGTPCYMAPELFQEGGVHSFASDLWALGCVLYECYAGRPPFVANEFTQLVKSIISDSTPPLPNNPSKELLDLVNHLLIKDPAERMQWSELREHAFWRITLKVLPLPSEPAFSNLLQLSSKSAAPQTGDRNAENSLSERDQGVKGTKQGLHGAHKQNESEMLRAKGLLTPTKDNPNSDTTQNRHIKSSSVVTDGSAVKELSSKTNAGINLLRLSKIVKTNLQRESEGDNYRKPLPKNSGNDGDVKIENHDLELDFAENAESDTQEENDVADSSVSRTPTSEDKRQMQTHSANEIQDVHEQQQNHAFEVSPDNSQDIKANISHYSKDVEDFSHLEQQDVAATPPGVGLQRRAQRAAGFAAEMGKGVSASPAHVDPSKVSINLSQALWHSSDLSVRPIMVSRKNDKVTEPVFDARMLPFDALPASEFLKLSQDQLECFFGRIISSTSGNTTLGEKQNALKYLETLSINVDAANILTNGPVLSMLVKLLRISKPTAVRVQLVSVMGLLIRHATIIEDEVGSSGIISVLTDALRDKQEKVRRFAMAALGELLFYISTQNENSPKAVGLESPAKDGRSSSSTWQVPSALIGLISSILRKGEDDSTQLYALKTIENIASQGGEWAARFTSHEVIGNLCYIFKAPGKQESLRVTAGSCLVRLVRFSPPNIQLVLEKLSFKELVAGLGKGSQREQQININLINMALLGSNMINNMGKHILSLLEEKTLVPSLVSLLEQAEVLRGKAFVCAALLCKANRRWLPSLCNAKVLPAIERMTKEKDGYVQQGMECLVQIVASTVPGILDSITADIQQFSSSKRAGASIPHAGRSQPRSSIHLFPVVFHLFNSPVFKQRIISGQILRQLAFFMKRLEIASFQ</sequence>
<comment type="caution">
    <text evidence="4">The sequence shown here is derived from an EMBL/GenBank/DDBJ whole genome shotgun (WGS) entry which is preliminary data.</text>
</comment>
<dbReference type="Gene3D" id="1.10.510.10">
    <property type="entry name" value="Transferase(Phosphotransferase) domain 1"/>
    <property type="match status" value="1"/>
</dbReference>
<dbReference type="PROSITE" id="PS00108">
    <property type="entry name" value="PROTEIN_KINASE_ST"/>
    <property type="match status" value="1"/>
</dbReference>
<dbReference type="OMA" id="NWYETNN"/>
<keyword evidence="5" id="KW-1185">Reference proteome</keyword>
<dbReference type="AlphaFoldDB" id="A0AA38L7R1"/>
<feature type="compositionally biased region" description="Polar residues" evidence="2">
    <location>
        <begin position="315"/>
        <end position="336"/>
    </location>
</feature>
<dbReference type="InterPro" id="IPR056981">
    <property type="entry name" value="HEAT_ULK4_RUNKEL"/>
</dbReference>
<dbReference type="InterPro" id="IPR021133">
    <property type="entry name" value="HEAT_type_2"/>
</dbReference>
<dbReference type="InterPro" id="IPR011009">
    <property type="entry name" value="Kinase-like_dom_sf"/>
</dbReference>
<feature type="non-terminal residue" evidence="4">
    <location>
        <position position="1"/>
    </location>
</feature>
<dbReference type="PANTHER" id="PTHR46562:SF1">
    <property type="entry name" value="SERINE_THREONINE-PROTEIN KINASE ULK4"/>
    <property type="match status" value="1"/>
</dbReference>
<dbReference type="Pfam" id="PF23606">
    <property type="entry name" value="HEAT_ULK4"/>
    <property type="match status" value="1"/>
</dbReference>
<feature type="compositionally biased region" description="Acidic residues" evidence="2">
    <location>
        <begin position="402"/>
        <end position="413"/>
    </location>
</feature>
<evidence type="ECO:0000256" key="2">
    <source>
        <dbReference type="SAM" id="MobiDB-lite"/>
    </source>
</evidence>
<dbReference type="SUPFAM" id="SSF56112">
    <property type="entry name" value="Protein kinase-like (PK-like)"/>
    <property type="match status" value="1"/>
</dbReference>
<feature type="region of interest" description="Disordered" evidence="2">
    <location>
        <begin position="402"/>
        <end position="435"/>
    </location>
</feature>
<evidence type="ECO:0000256" key="1">
    <source>
        <dbReference type="PROSITE-ProRule" id="PRU00103"/>
    </source>
</evidence>
<evidence type="ECO:0000313" key="5">
    <source>
        <dbReference type="Proteomes" id="UP000824469"/>
    </source>
</evidence>
<dbReference type="PROSITE" id="PS50077">
    <property type="entry name" value="HEAT_REPEAT"/>
    <property type="match status" value="1"/>
</dbReference>
<dbReference type="CDD" id="cd14010">
    <property type="entry name" value="STKc_ULK4"/>
    <property type="match status" value="1"/>
</dbReference>
<feature type="region of interest" description="Disordered" evidence="2">
    <location>
        <begin position="264"/>
        <end position="339"/>
    </location>
</feature>
<feature type="compositionally biased region" description="Polar residues" evidence="2">
    <location>
        <begin position="264"/>
        <end position="273"/>
    </location>
</feature>